<name>A0AAV6ZP02_ENGPU</name>
<reference evidence="1" key="1">
    <citation type="thesis" date="2020" institute="ProQuest LLC" country="789 East Eisenhower Parkway, Ann Arbor, MI, USA">
        <title>Comparative Genomics and Chromosome Evolution.</title>
        <authorList>
            <person name="Mudd A.B."/>
        </authorList>
    </citation>
    <scope>NUCLEOTIDE SEQUENCE</scope>
    <source>
        <strain evidence="1">237g6f4</strain>
        <tissue evidence="1">Blood</tissue>
    </source>
</reference>
<evidence type="ECO:0000313" key="1">
    <source>
        <dbReference type="EMBL" id="KAG8551059.1"/>
    </source>
</evidence>
<dbReference type="AlphaFoldDB" id="A0AAV6ZP02"/>
<evidence type="ECO:0000313" key="2">
    <source>
        <dbReference type="Proteomes" id="UP000824782"/>
    </source>
</evidence>
<accession>A0AAV6ZP02</accession>
<dbReference type="EMBL" id="WNYA01000013">
    <property type="protein sequence ID" value="KAG8551059.1"/>
    <property type="molecule type" value="Genomic_DNA"/>
</dbReference>
<proteinExistence type="predicted"/>
<dbReference type="Proteomes" id="UP000824782">
    <property type="component" value="Unassembled WGS sequence"/>
</dbReference>
<sequence length="72" mass="8097">MVVELMLGVNSSICADSLTLQRISHKDKIPLTFKSRKYCSHESHLLYHRVKQPFCCCSDISLGPPLVIPVVL</sequence>
<gene>
    <name evidence="1" type="ORF">GDO81_021932</name>
</gene>
<organism evidence="1 2">
    <name type="scientific">Engystomops pustulosus</name>
    <name type="common">Tungara frog</name>
    <name type="synonym">Physalaemus pustulosus</name>
    <dbReference type="NCBI Taxonomy" id="76066"/>
    <lineage>
        <taxon>Eukaryota</taxon>
        <taxon>Metazoa</taxon>
        <taxon>Chordata</taxon>
        <taxon>Craniata</taxon>
        <taxon>Vertebrata</taxon>
        <taxon>Euteleostomi</taxon>
        <taxon>Amphibia</taxon>
        <taxon>Batrachia</taxon>
        <taxon>Anura</taxon>
        <taxon>Neobatrachia</taxon>
        <taxon>Hyloidea</taxon>
        <taxon>Leptodactylidae</taxon>
        <taxon>Leiuperinae</taxon>
        <taxon>Engystomops</taxon>
    </lineage>
</organism>
<comment type="caution">
    <text evidence="1">The sequence shown here is derived from an EMBL/GenBank/DDBJ whole genome shotgun (WGS) entry which is preliminary data.</text>
</comment>
<keyword evidence="2" id="KW-1185">Reference proteome</keyword>
<protein>
    <submittedName>
        <fullName evidence="1">Uncharacterized protein</fullName>
    </submittedName>
</protein>